<evidence type="ECO:0000313" key="4">
    <source>
        <dbReference type="Proteomes" id="UP000612055"/>
    </source>
</evidence>
<protein>
    <recommendedName>
        <fullName evidence="2">TauD/TfdA-like domain-containing protein</fullName>
    </recommendedName>
</protein>
<dbReference type="Proteomes" id="UP000612055">
    <property type="component" value="Unassembled WGS sequence"/>
</dbReference>
<evidence type="ECO:0000259" key="2">
    <source>
        <dbReference type="Pfam" id="PF02668"/>
    </source>
</evidence>
<evidence type="ECO:0000313" key="3">
    <source>
        <dbReference type="EMBL" id="KAG2496452.1"/>
    </source>
</evidence>
<sequence length="237" mass="25618">MVTELKTSRQGSVVPFTIIEGPEDWRAADFPELEDAILHLTPEYVSELDAAVATAESLISEGKKLQDISLDDVSADLPTLSPALLEAGREAQWGRGWSVLRGVPVGRYSRQQQLAAYWVLGLHWGRAVPQNAKGHLIGHIKDLGRDPNDPSTRLYGTNAAQPWHNDGPADLVSLLCLSNSEEGGESGWSSSIAVHNEILRRAPHLASVLAGPWFFDRKNEIPDGEAEGGALGVEGCV</sequence>
<reference evidence="3" key="1">
    <citation type="journal article" date="2020" name="bioRxiv">
        <title>Comparative genomics of Chlamydomonas.</title>
        <authorList>
            <person name="Craig R.J."/>
            <person name="Hasan A.R."/>
            <person name="Ness R.W."/>
            <person name="Keightley P.D."/>
        </authorList>
    </citation>
    <scope>NUCLEOTIDE SEQUENCE</scope>
    <source>
        <strain evidence="3">CCAP 11/70</strain>
    </source>
</reference>
<keyword evidence="1" id="KW-0560">Oxidoreductase</keyword>
<proteinExistence type="predicted"/>
<dbReference type="Pfam" id="PF02668">
    <property type="entry name" value="TauD"/>
    <property type="match status" value="1"/>
</dbReference>
<evidence type="ECO:0000256" key="1">
    <source>
        <dbReference type="ARBA" id="ARBA00023002"/>
    </source>
</evidence>
<dbReference type="InterPro" id="IPR003819">
    <property type="entry name" value="TauD/TfdA-like"/>
</dbReference>
<dbReference type="AlphaFoldDB" id="A0A836C240"/>
<feature type="domain" description="TauD/TfdA-like" evidence="2">
    <location>
        <begin position="74"/>
        <end position="219"/>
    </location>
</feature>
<keyword evidence="4" id="KW-1185">Reference proteome</keyword>
<gene>
    <name evidence="3" type="ORF">HYH03_005676</name>
</gene>
<accession>A0A836C240</accession>
<organism evidence="3 4">
    <name type="scientific">Edaphochlamys debaryana</name>
    <dbReference type="NCBI Taxonomy" id="47281"/>
    <lineage>
        <taxon>Eukaryota</taxon>
        <taxon>Viridiplantae</taxon>
        <taxon>Chlorophyta</taxon>
        <taxon>core chlorophytes</taxon>
        <taxon>Chlorophyceae</taxon>
        <taxon>CS clade</taxon>
        <taxon>Chlamydomonadales</taxon>
        <taxon>Chlamydomonadales incertae sedis</taxon>
        <taxon>Edaphochlamys</taxon>
    </lineage>
</organism>
<dbReference type="GO" id="GO:0016491">
    <property type="term" value="F:oxidoreductase activity"/>
    <property type="evidence" value="ECO:0007669"/>
    <property type="project" value="UniProtKB-KW"/>
</dbReference>
<comment type="caution">
    <text evidence="3">The sequence shown here is derived from an EMBL/GenBank/DDBJ whole genome shotgun (WGS) entry which is preliminary data.</text>
</comment>
<dbReference type="SUPFAM" id="SSF51197">
    <property type="entry name" value="Clavaminate synthase-like"/>
    <property type="match status" value="1"/>
</dbReference>
<dbReference type="InterPro" id="IPR042098">
    <property type="entry name" value="TauD-like_sf"/>
</dbReference>
<dbReference type="EMBL" id="JAEHOE010000019">
    <property type="protein sequence ID" value="KAG2496452.1"/>
    <property type="molecule type" value="Genomic_DNA"/>
</dbReference>
<dbReference type="OrthoDB" id="272271at2759"/>
<dbReference type="Gene3D" id="3.60.130.10">
    <property type="entry name" value="Clavaminate synthase-like"/>
    <property type="match status" value="1"/>
</dbReference>
<name>A0A836C240_9CHLO</name>